<dbReference type="SUPFAM" id="SSF52490">
    <property type="entry name" value="Tubulin nucleotide-binding domain-like"/>
    <property type="match status" value="1"/>
</dbReference>
<organism evidence="2 3">
    <name type="scientific">Caryophanon tenue</name>
    <dbReference type="NCBI Taxonomy" id="33978"/>
    <lineage>
        <taxon>Bacteria</taxon>
        <taxon>Bacillati</taxon>
        <taxon>Bacillota</taxon>
        <taxon>Bacilli</taxon>
        <taxon>Bacillales</taxon>
        <taxon>Caryophanaceae</taxon>
        <taxon>Caryophanon</taxon>
    </lineage>
</organism>
<name>A0A1C0Y725_9BACL</name>
<proteinExistence type="predicted"/>
<dbReference type="EMBL" id="MASJ01000039">
    <property type="protein sequence ID" value="OCS82935.1"/>
    <property type="molecule type" value="Genomic_DNA"/>
</dbReference>
<evidence type="ECO:0000313" key="2">
    <source>
        <dbReference type="EMBL" id="OCS82935.1"/>
    </source>
</evidence>
<keyword evidence="3" id="KW-1185">Reference proteome</keyword>
<comment type="caution">
    <text evidence="2">The sequence shown here is derived from an EMBL/GenBank/DDBJ whole genome shotgun (WGS) entry which is preliminary data.</text>
</comment>
<dbReference type="Gene3D" id="3.40.50.1440">
    <property type="entry name" value="Tubulin/FtsZ, GTPase domain"/>
    <property type="match status" value="1"/>
</dbReference>
<dbReference type="InterPro" id="IPR036525">
    <property type="entry name" value="Tubulin/FtsZ_GTPase_sf"/>
</dbReference>
<feature type="domain" description="Tubulin/FtsZ GTPase" evidence="1">
    <location>
        <begin position="84"/>
        <end position="168"/>
    </location>
</feature>
<dbReference type="GO" id="GO:0005525">
    <property type="term" value="F:GTP binding"/>
    <property type="evidence" value="ECO:0007669"/>
    <property type="project" value="InterPro"/>
</dbReference>
<protein>
    <recommendedName>
        <fullName evidence="1">Tubulin/FtsZ GTPase domain-containing protein</fullName>
    </recommendedName>
</protein>
<dbReference type="Proteomes" id="UP000093199">
    <property type="component" value="Unassembled WGS sequence"/>
</dbReference>
<evidence type="ECO:0000259" key="1">
    <source>
        <dbReference type="Pfam" id="PF00091"/>
    </source>
</evidence>
<evidence type="ECO:0000313" key="3">
    <source>
        <dbReference type="Proteomes" id="UP000093199"/>
    </source>
</evidence>
<gene>
    <name evidence="2" type="ORF">A6M13_05915</name>
</gene>
<reference evidence="2 3" key="1">
    <citation type="submission" date="2016-07" db="EMBL/GenBank/DDBJ databases">
        <title>Caryophanon tenue genome sequencing.</title>
        <authorList>
            <person name="Verma A."/>
            <person name="Pal Y."/>
            <person name="Krishnamurthi S."/>
        </authorList>
    </citation>
    <scope>NUCLEOTIDE SEQUENCE [LARGE SCALE GENOMIC DNA]</scope>
    <source>
        <strain evidence="2 3">DSM 14152</strain>
    </source>
</reference>
<dbReference type="RefSeq" id="WP_066547688.1">
    <property type="nucleotide sequence ID" value="NZ_MASJ01000039.1"/>
</dbReference>
<dbReference type="STRING" id="33978.A6M13_05915"/>
<dbReference type="AlphaFoldDB" id="A0A1C0Y725"/>
<dbReference type="InterPro" id="IPR003008">
    <property type="entry name" value="Tubulin_FtsZ_GTPase"/>
</dbReference>
<dbReference type="Pfam" id="PF00091">
    <property type="entry name" value="Tubulin"/>
    <property type="match status" value="1"/>
</dbReference>
<accession>A0A1C0Y725</accession>
<dbReference type="OrthoDB" id="9828566at2"/>
<sequence>MTKALVAIGAATVNVLTTWLAEQSSPPLPIVWIGSHAQDFMSEKVRAYIGKIQYETTNHVVGEYGELIYLQRGQTFLADDERVTQDRICLQQALSKFDDVYILSNLGGGTTSHVTPYVANIIVEKDPLMQVILTMPAKLEPRSRHEKAQQAFTVLQQTCPILHVVTNSGEREQSLVETFAKRDILLAQLLNKLLC</sequence>